<dbReference type="GO" id="GO:0016020">
    <property type="term" value="C:membrane"/>
    <property type="evidence" value="ECO:0007669"/>
    <property type="project" value="UniProtKB-SubCell"/>
</dbReference>
<feature type="transmembrane region" description="Helical" evidence="6">
    <location>
        <begin position="45"/>
        <end position="69"/>
    </location>
</feature>
<comment type="similarity">
    <text evidence="2">Belongs to the TMEM170 family.</text>
</comment>
<dbReference type="PANTHER" id="PTHR22779">
    <property type="entry name" value="SD17342P"/>
    <property type="match status" value="1"/>
</dbReference>
<dbReference type="PANTHER" id="PTHR22779:SF6">
    <property type="entry name" value="SD17342P"/>
    <property type="match status" value="1"/>
</dbReference>
<evidence type="ECO:0008006" key="9">
    <source>
        <dbReference type="Google" id="ProtNLM"/>
    </source>
</evidence>
<evidence type="ECO:0000256" key="2">
    <source>
        <dbReference type="ARBA" id="ARBA00006325"/>
    </source>
</evidence>
<accession>A0A9P4Q8B7</accession>
<feature type="transmembrane region" description="Helical" evidence="6">
    <location>
        <begin position="81"/>
        <end position="107"/>
    </location>
</feature>
<keyword evidence="8" id="KW-1185">Reference proteome</keyword>
<feature type="transmembrane region" description="Helical" evidence="6">
    <location>
        <begin position="119"/>
        <end position="139"/>
    </location>
</feature>
<dbReference type="Pfam" id="PF10190">
    <property type="entry name" value="Tmemb_170"/>
    <property type="match status" value="1"/>
</dbReference>
<keyword evidence="5 6" id="KW-0472">Membrane</keyword>
<sequence>MSNSFVRLVVDVKPLSYESPSFPSLYWPFPVGGTQTVYLYEAYDMWLYTLNWTLICVIGVHMIAAMWAIMNQLKNWKIIWVVPVIYLVIGGIEALIAGCVTGGLLGGVYTVGTFRMSTWIPFSWGVINAMVLVLSSFAMQVGL</sequence>
<dbReference type="AlphaFoldDB" id="A0A9P4Q8B7"/>
<dbReference type="InterPro" id="IPR019334">
    <property type="entry name" value="TMEM170A/B/YPR153W-like"/>
</dbReference>
<dbReference type="EMBL" id="MU003788">
    <property type="protein sequence ID" value="KAF2721659.1"/>
    <property type="molecule type" value="Genomic_DNA"/>
</dbReference>
<protein>
    <recommendedName>
        <fullName evidence="9">Integral membrane protein</fullName>
    </recommendedName>
</protein>
<proteinExistence type="inferred from homology"/>
<evidence type="ECO:0000256" key="5">
    <source>
        <dbReference type="ARBA" id="ARBA00023136"/>
    </source>
</evidence>
<dbReference type="OrthoDB" id="2131401at2759"/>
<keyword evidence="4 6" id="KW-1133">Transmembrane helix</keyword>
<evidence type="ECO:0000256" key="1">
    <source>
        <dbReference type="ARBA" id="ARBA00004141"/>
    </source>
</evidence>
<name>A0A9P4Q8B7_9PEZI</name>
<keyword evidence="3 6" id="KW-0812">Transmembrane</keyword>
<comment type="caution">
    <text evidence="7">The sequence shown here is derived from an EMBL/GenBank/DDBJ whole genome shotgun (WGS) entry which is preliminary data.</text>
</comment>
<evidence type="ECO:0000313" key="8">
    <source>
        <dbReference type="Proteomes" id="UP000799441"/>
    </source>
</evidence>
<organism evidence="7 8">
    <name type="scientific">Polychaeton citri CBS 116435</name>
    <dbReference type="NCBI Taxonomy" id="1314669"/>
    <lineage>
        <taxon>Eukaryota</taxon>
        <taxon>Fungi</taxon>
        <taxon>Dikarya</taxon>
        <taxon>Ascomycota</taxon>
        <taxon>Pezizomycotina</taxon>
        <taxon>Dothideomycetes</taxon>
        <taxon>Dothideomycetidae</taxon>
        <taxon>Capnodiales</taxon>
        <taxon>Capnodiaceae</taxon>
        <taxon>Polychaeton</taxon>
    </lineage>
</organism>
<evidence type="ECO:0000256" key="6">
    <source>
        <dbReference type="SAM" id="Phobius"/>
    </source>
</evidence>
<evidence type="ECO:0000313" key="7">
    <source>
        <dbReference type="EMBL" id="KAF2721659.1"/>
    </source>
</evidence>
<gene>
    <name evidence="7" type="ORF">K431DRAFT_294021</name>
</gene>
<reference evidence="7" key="1">
    <citation type="journal article" date="2020" name="Stud. Mycol.">
        <title>101 Dothideomycetes genomes: a test case for predicting lifestyles and emergence of pathogens.</title>
        <authorList>
            <person name="Haridas S."/>
            <person name="Albert R."/>
            <person name="Binder M."/>
            <person name="Bloem J."/>
            <person name="Labutti K."/>
            <person name="Salamov A."/>
            <person name="Andreopoulos B."/>
            <person name="Baker S."/>
            <person name="Barry K."/>
            <person name="Bills G."/>
            <person name="Bluhm B."/>
            <person name="Cannon C."/>
            <person name="Castanera R."/>
            <person name="Culley D."/>
            <person name="Daum C."/>
            <person name="Ezra D."/>
            <person name="Gonzalez J."/>
            <person name="Henrissat B."/>
            <person name="Kuo A."/>
            <person name="Liang C."/>
            <person name="Lipzen A."/>
            <person name="Lutzoni F."/>
            <person name="Magnuson J."/>
            <person name="Mondo S."/>
            <person name="Nolan M."/>
            <person name="Ohm R."/>
            <person name="Pangilinan J."/>
            <person name="Park H.-J."/>
            <person name="Ramirez L."/>
            <person name="Alfaro M."/>
            <person name="Sun H."/>
            <person name="Tritt A."/>
            <person name="Yoshinaga Y."/>
            <person name="Zwiers L.-H."/>
            <person name="Turgeon B."/>
            <person name="Goodwin S."/>
            <person name="Spatafora J."/>
            <person name="Crous P."/>
            <person name="Grigoriev I."/>
        </authorList>
    </citation>
    <scope>NUCLEOTIDE SEQUENCE</scope>
    <source>
        <strain evidence="7">CBS 116435</strain>
    </source>
</reference>
<dbReference type="Proteomes" id="UP000799441">
    <property type="component" value="Unassembled WGS sequence"/>
</dbReference>
<evidence type="ECO:0000256" key="3">
    <source>
        <dbReference type="ARBA" id="ARBA00022692"/>
    </source>
</evidence>
<comment type="subcellular location">
    <subcellularLocation>
        <location evidence="1">Membrane</location>
        <topology evidence="1">Multi-pass membrane protein</topology>
    </subcellularLocation>
</comment>
<evidence type="ECO:0000256" key="4">
    <source>
        <dbReference type="ARBA" id="ARBA00022989"/>
    </source>
</evidence>